<gene>
    <name evidence="2" type="ORF">ACFORO_25925</name>
</gene>
<feature type="region of interest" description="Disordered" evidence="1">
    <location>
        <begin position="1"/>
        <end position="20"/>
    </location>
</feature>
<evidence type="ECO:0000313" key="2">
    <source>
        <dbReference type="EMBL" id="MFC3513634.1"/>
    </source>
</evidence>
<organism evidence="2 3">
    <name type="scientific">Amycolatopsis halotolerans</name>
    <dbReference type="NCBI Taxonomy" id="330083"/>
    <lineage>
        <taxon>Bacteria</taxon>
        <taxon>Bacillati</taxon>
        <taxon>Actinomycetota</taxon>
        <taxon>Actinomycetes</taxon>
        <taxon>Pseudonocardiales</taxon>
        <taxon>Pseudonocardiaceae</taxon>
        <taxon>Amycolatopsis</taxon>
    </lineage>
</organism>
<dbReference type="EMBL" id="JBHRWI010000030">
    <property type="protein sequence ID" value="MFC3513634.1"/>
    <property type="molecule type" value="Genomic_DNA"/>
</dbReference>
<evidence type="ECO:0000256" key="1">
    <source>
        <dbReference type="SAM" id="MobiDB-lite"/>
    </source>
</evidence>
<evidence type="ECO:0000313" key="3">
    <source>
        <dbReference type="Proteomes" id="UP001595764"/>
    </source>
</evidence>
<sequence>MAAVNADADGTWSAMPNGNRVNNARQGRALIQSLFLGGSTTSPLSAVRSGVISTASDGTQAYDLRVTVQSGRTLLVQPGSAIIGRSGQGGYLSWELPAARSVTCDTPPASNPRNDIVVFRNYDTLQGDTIPASGGIPARIEIITGTPGAVPVDPVTWDGLGLISSWPAAASGGGTGIPLARARVATDGTVTLTDIRRSTAPIGGVRVLLPGDSLTDPSYMPGDLSWYNGLRVWDGTTWRGITPKQYQTATFATQSNVSAFPCVLGSVAIPDPGWPYRLKFDAMVAMSSGTSGGFDFVPRDGSASGANLAGPLSIAPTDGRAGGTNPVPYTYNAASDAVLTGGRTVYMVVNRWTGVGNNIGINGGPGNRLTVTVNPA</sequence>
<proteinExistence type="predicted"/>
<dbReference type="Proteomes" id="UP001595764">
    <property type="component" value="Unassembled WGS sequence"/>
</dbReference>
<keyword evidence="3" id="KW-1185">Reference proteome</keyword>
<dbReference type="RefSeq" id="WP_377869049.1">
    <property type="nucleotide sequence ID" value="NZ_JBHMAY010000011.1"/>
</dbReference>
<name>A0ABV7QMR8_9PSEU</name>
<reference evidence="3" key="1">
    <citation type="journal article" date="2019" name="Int. J. Syst. Evol. Microbiol.">
        <title>The Global Catalogue of Microorganisms (GCM) 10K type strain sequencing project: providing services to taxonomists for standard genome sequencing and annotation.</title>
        <authorList>
            <consortium name="The Broad Institute Genomics Platform"/>
            <consortium name="The Broad Institute Genome Sequencing Center for Infectious Disease"/>
            <person name="Wu L."/>
            <person name="Ma J."/>
        </authorList>
    </citation>
    <scope>NUCLEOTIDE SEQUENCE [LARGE SCALE GENOMIC DNA]</scope>
    <source>
        <strain evidence="3">CGMCC 4.7682</strain>
    </source>
</reference>
<accession>A0ABV7QMR8</accession>
<comment type="caution">
    <text evidence="2">The sequence shown here is derived from an EMBL/GenBank/DDBJ whole genome shotgun (WGS) entry which is preliminary data.</text>
</comment>
<protein>
    <submittedName>
        <fullName evidence="2">Uncharacterized protein</fullName>
    </submittedName>
</protein>